<proteinExistence type="predicted"/>
<sequence>MNRKTITAAGRGAVHAYQHPRSAVPVPVRLLEVGRLWRHERLLHDVDDWMPTGDSRCEEDPDQRFSVGYLAVTVGSASAAVPERATADLAALDLPTLPADESQAMSTLAHFDRALPPHMALKVVTSRHLTAQWPAPGTEPAPQSAGQGGQLTAQALADLLADPTSPIVTEALRLLSVTARQTLTQASQAADRQVCEGRVARRVRALLASRTAPGGRVLCAYFTTVIDDRVTWGPDFTVAPADEDPPDLRYPQTTATPIPAGHTEPEGDLALVEALNELAAIEEPAEGEVLRVHVGNGTVTRVTG</sequence>
<dbReference type="AlphaFoldDB" id="A0A7H8TL94"/>
<reference evidence="2 3" key="1">
    <citation type="submission" date="2020-06" db="EMBL/GenBank/DDBJ databases">
        <title>Genome mining for natural products.</title>
        <authorList>
            <person name="Zhang B."/>
            <person name="Shi J."/>
            <person name="Ge H."/>
        </authorList>
    </citation>
    <scope>NUCLEOTIDE SEQUENCE [LARGE SCALE GENOMIC DNA]</scope>
    <source>
        <strain evidence="2 3">NA02069</strain>
    </source>
</reference>
<evidence type="ECO:0000313" key="3">
    <source>
        <dbReference type="Proteomes" id="UP000509418"/>
    </source>
</evidence>
<dbReference type="EMBL" id="CP056041">
    <property type="protein sequence ID" value="QKZ23838.1"/>
    <property type="molecule type" value="Genomic_DNA"/>
</dbReference>
<gene>
    <name evidence="1" type="ORF">HUT05_00290</name>
    <name evidence="2" type="ORF">HUT05_44675</name>
</gene>
<protein>
    <submittedName>
        <fullName evidence="2">Uncharacterized protein</fullName>
    </submittedName>
</protein>
<name>A0A7H8TL94_STRCX</name>
<evidence type="ECO:0000313" key="2">
    <source>
        <dbReference type="EMBL" id="QKZ23838.1"/>
    </source>
</evidence>
<dbReference type="EMBL" id="CP056041">
    <property type="protein sequence ID" value="QKZ15980.1"/>
    <property type="molecule type" value="Genomic_DNA"/>
</dbReference>
<keyword evidence="3" id="KW-1185">Reference proteome</keyword>
<organism evidence="2 3">
    <name type="scientific">Streptomyces chartreusis</name>
    <dbReference type="NCBI Taxonomy" id="1969"/>
    <lineage>
        <taxon>Bacteria</taxon>
        <taxon>Bacillati</taxon>
        <taxon>Actinomycetota</taxon>
        <taxon>Actinomycetes</taxon>
        <taxon>Kitasatosporales</taxon>
        <taxon>Streptomycetaceae</taxon>
        <taxon>Streptomyces</taxon>
    </lineage>
</organism>
<evidence type="ECO:0000313" key="1">
    <source>
        <dbReference type="EMBL" id="QKZ15980.1"/>
    </source>
</evidence>
<dbReference type="Proteomes" id="UP000509418">
    <property type="component" value="Chromosome"/>
</dbReference>
<accession>A0A7H8TL94</accession>
<dbReference type="RefSeq" id="WP_176573695.1">
    <property type="nucleotide sequence ID" value="NZ_CBDRGH010000022.1"/>
</dbReference>